<dbReference type="KEGG" id="tpal:117648070"/>
<dbReference type="GO" id="GO:0010468">
    <property type="term" value="P:regulation of gene expression"/>
    <property type="evidence" value="ECO:0007669"/>
    <property type="project" value="TreeGrafter"/>
</dbReference>
<evidence type="ECO:0000259" key="1">
    <source>
        <dbReference type="PROSITE" id="PS51184"/>
    </source>
</evidence>
<dbReference type="RefSeq" id="XP_034246128.1">
    <property type="nucleotide sequence ID" value="XM_034390237.1"/>
</dbReference>
<dbReference type="PROSITE" id="PS51184">
    <property type="entry name" value="JMJC"/>
    <property type="match status" value="1"/>
</dbReference>
<dbReference type="GO" id="GO:0000785">
    <property type="term" value="C:chromatin"/>
    <property type="evidence" value="ECO:0007669"/>
    <property type="project" value="TreeGrafter"/>
</dbReference>
<evidence type="ECO:0000313" key="3">
    <source>
        <dbReference type="RefSeq" id="XP_034246128.1"/>
    </source>
</evidence>
<organism evidence="3">
    <name type="scientific">Thrips palmi</name>
    <name type="common">Melon thrips</name>
    <dbReference type="NCBI Taxonomy" id="161013"/>
    <lineage>
        <taxon>Eukaryota</taxon>
        <taxon>Metazoa</taxon>
        <taxon>Ecdysozoa</taxon>
        <taxon>Arthropoda</taxon>
        <taxon>Hexapoda</taxon>
        <taxon>Insecta</taxon>
        <taxon>Pterygota</taxon>
        <taxon>Neoptera</taxon>
        <taxon>Paraneoptera</taxon>
        <taxon>Thysanoptera</taxon>
        <taxon>Terebrantia</taxon>
        <taxon>Thripoidea</taxon>
        <taxon>Thripidae</taxon>
        <taxon>Thrips</taxon>
    </lineage>
</organism>
<reference evidence="3" key="1">
    <citation type="submission" date="2025-08" db="UniProtKB">
        <authorList>
            <consortium name="RefSeq"/>
        </authorList>
    </citation>
    <scope>IDENTIFICATION</scope>
    <source>
        <tissue evidence="3">Total insect</tissue>
    </source>
</reference>
<proteinExistence type="predicted"/>
<dbReference type="Gene3D" id="2.60.120.650">
    <property type="entry name" value="Cupin"/>
    <property type="match status" value="1"/>
</dbReference>
<gene>
    <name evidence="3" type="primary">LOC117648070</name>
</gene>
<dbReference type="GO" id="GO:0051864">
    <property type="term" value="F:histone H3K36 demethylase activity"/>
    <property type="evidence" value="ECO:0007669"/>
    <property type="project" value="TreeGrafter"/>
</dbReference>
<dbReference type="PANTHER" id="PTHR10694">
    <property type="entry name" value="LYSINE-SPECIFIC DEMETHYLASE"/>
    <property type="match status" value="1"/>
</dbReference>
<dbReference type="PANTHER" id="PTHR10694:SF7">
    <property type="entry name" value="[HISTONE H3]-TRIMETHYL-L-LYSINE(9) DEMETHYLASE"/>
    <property type="match status" value="1"/>
</dbReference>
<feature type="domain" description="JmjC" evidence="1">
    <location>
        <begin position="241"/>
        <end position="404"/>
    </location>
</feature>
<dbReference type="Pfam" id="PF02373">
    <property type="entry name" value="JmjC"/>
    <property type="match status" value="1"/>
</dbReference>
<dbReference type="GO" id="GO:0032454">
    <property type="term" value="F:histone H3K9 demethylase activity"/>
    <property type="evidence" value="ECO:0007669"/>
    <property type="project" value="TreeGrafter"/>
</dbReference>
<protein>
    <submittedName>
        <fullName evidence="3">Uncharacterized protein LOC117648070</fullName>
    </submittedName>
</protein>
<sequence>MMSDLKWRIGAEAAEVAEVNVTEDTLRNFPNFLNLLEECGQIKAKGAIKVCLPESCVRKTSLGDLLSGLMLDQAAVQMQIFYRPDNLVFGYRSIEPRIEDSSVFLNKANHPAAYSEDSCCSSMFAVLGTEALFDHYWKILDAYAENVLNPKESIMAEVEKLLAGRGSLLAKCNDMKSMAEDISPFFKAELKHHSRPNGLGHRICNNCDISGTLESDDPQYNGKRKDAILHCDDIKFNGAPVEIFSGFSLSRLNTILNFQSAKYPGLARPSFYVGSTHSSFVARIEHASLWSINFLHYGHWKVWYVIPPGYVGLVDFYLSQVRLDLSHRACRNILGHKHAMLTQHFLDKYSIPHIKFIQKPGEFVIIHPNAIHFGFNMGNNISEAVNFATVSWIPYGLTSPTCACFGSEEMHLDMTPFLVAFQPDQLRTYLEGGNLFTPEQHPFSHVCAKFSHPSPPIKDRKRQISGKPVSACISCKDTGQQLEISRTKLISPSKSILQCPACNQSYRGGMGRLNRLLTHIRRHHSTQLEHLEQLILKKYKKKQPQQKKNCCPICYKLLSGSAFHLNDHIRRMHHPR</sequence>
<evidence type="ECO:0000313" key="2">
    <source>
        <dbReference type="Proteomes" id="UP000515158"/>
    </source>
</evidence>
<dbReference type="InParanoid" id="A0A6P8Z0X7"/>
<dbReference type="OrthoDB" id="9547406at2759"/>
<name>A0A6P8Z0X7_THRPL</name>
<keyword evidence="2" id="KW-1185">Reference proteome</keyword>
<dbReference type="Proteomes" id="UP000515158">
    <property type="component" value="Unplaced"/>
</dbReference>
<dbReference type="GeneID" id="117648070"/>
<dbReference type="GO" id="GO:0005634">
    <property type="term" value="C:nucleus"/>
    <property type="evidence" value="ECO:0007669"/>
    <property type="project" value="TreeGrafter"/>
</dbReference>
<dbReference type="AlphaFoldDB" id="A0A6P8Z0X7"/>
<dbReference type="SUPFAM" id="SSF51197">
    <property type="entry name" value="Clavaminate synthase-like"/>
    <property type="match status" value="1"/>
</dbReference>
<dbReference type="InterPro" id="IPR003347">
    <property type="entry name" value="JmjC_dom"/>
</dbReference>
<accession>A0A6P8Z0X7</accession>
<dbReference type="SMART" id="SM00558">
    <property type="entry name" value="JmjC"/>
    <property type="match status" value="1"/>
</dbReference>